<sequence>MNKNVDLNLTNLPKELKLILEIIKIENDDRISKDWFDDTDWDLFLQLALHHRLYPLLYSKIVKMENSWFPSEVLQSLSYYYRKNTFQMLHLCGEMEKLSQLFMENNIHPLFLKGPILAADFYGDISKRTCGDLDILIPIDDLQKANELLVDLGYEKDEYIQTLLNDWKWRHHHFTYYHPIQGTKIEIHWRLNPAPGKEPTFNELWRRKRKSSITSYPTYFMGPEDLFFFLVTHGARHGWSRLRWLVDIHQIVKKDLNWSALNKQLKRYQSCHIGGQSLILSEQLLKTVLIKEMQPLTRGNRPKKLAQEAIFYSERIVNLHTDPVPKDVAKYHSLHLFSLMSFQQKFLYMLSVLHPYYTDAETLPLPTKLHFLYFPLRPILWVWRKTRKQALS</sequence>
<gene>
    <name evidence="1" type="ORF">F9802_05495</name>
</gene>
<organism evidence="1 2">
    <name type="scientific">Bacillus aerolatus</name>
    <dbReference type="NCBI Taxonomy" id="2653354"/>
    <lineage>
        <taxon>Bacteria</taxon>
        <taxon>Bacillati</taxon>
        <taxon>Bacillota</taxon>
        <taxon>Bacilli</taxon>
        <taxon>Bacillales</taxon>
        <taxon>Bacillaceae</taxon>
        <taxon>Bacillus</taxon>
    </lineage>
</organism>
<dbReference type="EMBL" id="WEIO01000002">
    <property type="protein sequence ID" value="KAB7708159.1"/>
    <property type="molecule type" value="Genomic_DNA"/>
</dbReference>
<dbReference type="Proteomes" id="UP000429595">
    <property type="component" value="Unassembled WGS sequence"/>
</dbReference>
<dbReference type="Pfam" id="PF14907">
    <property type="entry name" value="NTP_transf_5"/>
    <property type="match status" value="1"/>
</dbReference>
<keyword evidence="2" id="KW-1185">Reference proteome</keyword>
<dbReference type="AlphaFoldDB" id="A0A6I1FMA3"/>
<proteinExistence type="predicted"/>
<dbReference type="RefSeq" id="WP_152150144.1">
    <property type="nucleotide sequence ID" value="NZ_WEIO01000002.1"/>
</dbReference>
<accession>A0A6I1FMA3</accession>
<evidence type="ECO:0000313" key="2">
    <source>
        <dbReference type="Proteomes" id="UP000429595"/>
    </source>
</evidence>
<comment type="caution">
    <text evidence="1">The sequence shown here is derived from an EMBL/GenBank/DDBJ whole genome shotgun (WGS) entry which is preliminary data.</text>
</comment>
<dbReference type="InterPro" id="IPR039498">
    <property type="entry name" value="NTP_transf_5"/>
</dbReference>
<protein>
    <submittedName>
        <fullName evidence="1">Renal dipeptidase</fullName>
    </submittedName>
</protein>
<name>A0A6I1FMA3_9BACI</name>
<evidence type="ECO:0000313" key="1">
    <source>
        <dbReference type="EMBL" id="KAB7708159.1"/>
    </source>
</evidence>
<dbReference type="InterPro" id="IPR043519">
    <property type="entry name" value="NT_sf"/>
</dbReference>
<reference evidence="1 2" key="1">
    <citation type="submission" date="2019-10" db="EMBL/GenBank/DDBJ databases">
        <title>Bacillus aerolatum sp. nov., isolated from bioaerosol of sport playgrounds.</title>
        <authorList>
            <person name="Chen P."/>
            <person name="Zhang G."/>
        </authorList>
    </citation>
    <scope>NUCLEOTIDE SEQUENCE [LARGE SCALE GENOMIC DNA]</scope>
    <source>
        <strain evidence="1 2">CX253</strain>
    </source>
</reference>
<dbReference type="SUPFAM" id="SSF81301">
    <property type="entry name" value="Nucleotidyltransferase"/>
    <property type="match status" value="1"/>
</dbReference>